<dbReference type="RefSeq" id="WP_048642570.1">
    <property type="nucleotide sequence ID" value="NZ_CP012040.1"/>
</dbReference>
<dbReference type="OrthoDB" id="5952844at2"/>
<proteinExistence type="predicted"/>
<reference evidence="1 2" key="1">
    <citation type="submission" date="2015-07" db="EMBL/GenBank/DDBJ databases">
        <authorList>
            <person name="Kim K.M."/>
        </authorList>
    </citation>
    <scope>NUCLEOTIDE SEQUENCE [LARGE SCALE GENOMIC DNA]</scope>
    <source>
        <strain evidence="1 2">KCTC 12363</strain>
    </source>
</reference>
<accession>A0A0H4PDL0</accession>
<protein>
    <submittedName>
        <fullName evidence="1">Uncharacterized protein</fullName>
    </submittedName>
</protein>
<gene>
    <name evidence="1" type="ORF">CA2015_2933</name>
</gene>
<organism evidence="1 2">
    <name type="scientific">Cyclobacterium amurskyense</name>
    <dbReference type="NCBI Taxonomy" id="320787"/>
    <lineage>
        <taxon>Bacteria</taxon>
        <taxon>Pseudomonadati</taxon>
        <taxon>Bacteroidota</taxon>
        <taxon>Cytophagia</taxon>
        <taxon>Cytophagales</taxon>
        <taxon>Cyclobacteriaceae</taxon>
        <taxon>Cyclobacterium</taxon>
    </lineage>
</organism>
<dbReference type="STRING" id="320787.CA2015_2933"/>
<evidence type="ECO:0000313" key="2">
    <source>
        <dbReference type="Proteomes" id="UP000036520"/>
    </source>
</evidence>
<dbReference type="Proteomes" id="UP000036520">
    <property type="component" value="Chromosome"/>
</dbReference>
<evidence type="ECO:0000313" key="1">
    <source>
        <dbReference type="EMBL" id="AKP52339.1"/>
    </source>
</evidence>
<dbReference type="KEGG" id="camu:CA2015_2933"/>
<keyword evidence="2" id="KW-1185">Reference proteome</keyword>
<dbReference type="EMBL" id="CP012040">
    <property type="protein sequence ID" value="AKP52339.1"/>
    <property type="molecule type" value="Genomic_DNA"/>
</dbReference>
<dbReference type="AlphaFoldDB" id="A0A0H4PDL0"/>
<sequence>MSTKNSVSIQIPDEDLQIIKDSLERLKTLLAPHLIALSPSERQTLPKVSDGTIPFVEKVMDYAQEDTQFLPPYLNMEEMDKDWKLAKEFMPLLRDIQQINSNLSDTLMMAGSEAYVGALSYYNSVKYGAKVNAVDAKVIYEDLKQRFEKSGNGLSNDSEV</sequence>
<dbReference type="PATRIC" id="fig|320787.5.peg.3207"/>
<name>A0A0H4PDL0_9BACT</name>